<evidence type="ECO:0000256" key="8">
    <source>
        <dbReference type="ARBA" id="ARBA00022909"/>
    </source>
</evidence>
<evidence type="ECO:0000256" key="6">
    <source>
        <dbReference type="ARBA" id="ARBA00022777"/>
    </source>
</evidence>
<evidence type="ECO:0000256" key="4">
    <source>
        <dbReference type="ARBA" id="ARBA00022679"/>
    </source>
</evidence>
<comment type="catalytic activity">
    <reaction evidence="1">
        <text>6-hydroxymethyl-7,8-dihydropterin + ATP = (7,8-dihydropterin-6-yl)methyl diphosphate + AMP + H(+)</text>
        <dbReference type="Rhea" id="RHEA:11412"/>
        <dbReference type="ChEBI" id="CHEBI:15378"/>
        <dbReference type="ChEBI" id="CHEBI:30616"/>
        <dbReference type="ChEBI" id="CHEBI:44841"/>
        <dbReference type="ChEBI" id="CHEBI:72950"/>
        <dbReference type="ChEBI" id="CHEBI:456215"/>
        <dbReference type="EC" id="2.7.6.3"/>
    </reaction>
</comment>
<comment type="pathway">
    <text evidence="2">Cofactor biosynthesis; tetrahydrofolate biosynthesis; 2-amino-4-hydroxy-6-hydroxymethyl-7,8-dihydropteridine diphosphate from 7,8-dihydroneopterin triphosphate: step 4/4.</text>
</comment>
<comment type="caution">
    <text evidence="10">The sequence shown here is derived from an EMBL/GenBank/DDBJ whole genome shotgun (WGS) entry which is preliminary data.</text>
</comment>
<dbReference type="AlphaFoldDB" id="A0A524RN98"/>
<evidence type="ECO:0000256" key="5">
    <source>
        <dbReference type="ARBA" id="ARBA00022741"/>
    </source>
</evidence>
<dbReference type="InterPro" id="IPR000550">
    <property type="entry name" value="Hppk"/>
</dbReference>
<dbReference type="EMBL" id="SRMO01000065">
    <property type="protein sequence ID" value="TGG92268.1"/>
    <property type="molecule type" value="Genomic_DNA"/>
</dbReference>
<evidence type="ECO:0000313" key="11">
    <source>
        <dbReference type="Proteomes" id="UP000317990"/>
    </source>
</evidence>
<gene>
    <name evidence="10" type="primary">folK</name>
    <name evidence="10" type="ORF">ERJ67_06370</name>
</gene>
<keyword evidence="6 10" id="KW-0418">Kinase</keyword>
<dbReference type="PROSITE" id="PS00794">
    <property type="entry name" value="HPPK"/>
    <property type="match status" value="1"/>
</dbReference>
<feature type="domain" description="7,8-dihydro-6-hydroxymethylpterin-pyrophosphokinase" evidence="9">
    <location>
        <begin position="92"/>
        <end position="103"/>
    </location>
</feature>
<sequence length="164" mass="18125">MSSSVPVAVALGSNLGQPLRQLRWASQQLALLAEPGSYRCSPWFRSAPVGGPPGQDDYINGVALLRAHGDAGLFLQRLQRLEHLAGRRPGPRWGPRPLDLDLLWWGEQQATGPHLRLPHPRWRERSFVLAPLAALEPGLRAPGETRTMGQLLRDCPMARPTRLA</sequence>
<organism evidence="10 11">
    <name type="scientific">Aphanocapsa feldmannii 277cV</name>
    <dbReference type="NCBI Taxonomy" id="2507553"/>
    <lineage>
        <taxon>Bacteria</taxon>
        <taxon>Bacillati</taxon>
        <taxon>Cyanobacteriota</taxon>
        <taxon>Cyanophyceae</taxon>
        <taxon>Oscillatoriophycideae</taxon>
        <taxon>Chroococcales</taxon>
        <taxon>Microcystaceae</taxon>
        <taxon>Aphanocapsa</taxon>
    </lineage>
</organism>
<evidence type="ECO:0000256" key="7">
    <source>
        <dbReference type="ARBA" id="ARBA00022840"/>
    </source>
</evidence>
<keyword evidence="5" id="KW-0547">Nucleotide-binding</keyword>
<proteinExistence type="predicted"/>
<dbReference type="EC" id="2.7.6.3" evidence="3"/>
<name>A0A524RN98_9CHRO</name>
<reference evidence="10 11" key="1">
    <citation type="journal article" date="2019" name="mSystems">
        <title>Life at home and on the roam: Genomic adaptions reflect the dual lifestyle of an intracellular, facultative symbiont.</title>
        <authorList>
            <person name="Burgsdorf I."/>
        </authorList>
    </citation>
    <scope>NUCLEOTIDE SEQUENCE [LARGE SCALE GENOMIC DNA]</scope>
    <source>
        <strain evidence="10">277cV</strain>
    </source>
</reference>
<dbReference type="GO" id="GO:0005524">
    <property type="term" value="F:ATP binding"/>
    <property type="evidence" value="ECO:0007669"/>
    <property type="project" value="UniProtKB-KW"/>
</dbReference>
<evidence type="ECO:0000256" key="1">
    <source>
        <dbReference type="ARBA" id="ARBA00000198"/>
    </source>
</evidence>
<dbReference type="GO" id="GO:0046656">
    <property type="term" value="P:folic acid biosynthetic process"/>
    <property type="evidence" value="ECO:0007669"/>
    <property type="project" value="UniProtKB-KW"/>
</dbReference>
<dbReference type="NCBIfam" id="TIGR01498">
    <property type="entry name" value="folK"/>
    <property type="match status" value="1"/>
</dbReference>
<dbReference type="Gene3D" id="3.30.70.560">
    <property type="entry name" value="7,8-Dihydro-6-hydroxymethylpterin-pyrophosphokinase HPPK"/>
    <property type="match status" value="1"/>
</dbReference>
<dbReference type="PANTHER" id="PTHR43071:SF1">
    <property type="entry name" value="2-AMINO-4-HYDROXY-6-HYDROXYMETHYLDIHYDROPTERIDINE PYROPHOSPHOKINASE"/>
    <property type="match status" value="1"/>
</dbReference>
<dbReference type="Proteomes" id="UP000317990">
    <property type="component" value="Unassembled WGS sequence"/>
</dbReference>
<dbReference type="UniPathway" id="UPA00077">
    <property type="reaction ID" value="UER00155"/>
</dbReference>
<keyword evidence="4 10" id="KW-0808">Transferase</keyword>
<dbReference type="InterPro" id="IPR035907">
    <property type="entry name" value="Hppk_sf"/>
</dbReference>
<dbReference type="GO" id="GO:0046654">
    <property type="term" value="P:tetrahydrofolate biosynthetic process"/>
    <property type="evidence" value="ECO:0007669"/>
    <property type="project" value="UniProtKB-UniPathway"/>
</dbReference>
<keyword evidence="8" id="KW-0289">Folate biosynthesis</keyword>
<dbReference type="SUPFAM" id="SSF55083">
    <property type="entry name" value="6-hydroxymethyl-7,8-dihydropterin pyrophosphokinase, HPPK"/>
    <property type="match status" value="1"/>
</dbReference>
<evidence type="ECO:0000259" key="9">
    <source>
        <dbReference type="PROSITE" id="PS00794"/>
    </source>
</evidence>
<accession>A0A524RN98</accession>
<dbReference type="CDD" id="cd00483">
    <property type="entry name" value="HPPK"/>
    <property type="match status" value="1"/>
</dbReference>
<dbReference type="GO" id="GO:0016301">
    <property type="term" value="F:kinase activity"/>
    <property type="evidence" value="ECO:0007669"/>
    <property type="project" value="UniProtKB-KW"/>
</dbReference>
<keyword evidence="7" id="KW-0067">ATP-binding</keyword>
<protein>
    <recommendedName>
        <fullName evidence="3">2-amino-4-hydroxy-6-hydroxymethyldihydropteridine diphosphokinase</fullName>
        <ecNumber evidence="3">2.7.6.3</ecNumber>
    </recommendedName>
</protein>
<dbReference type="Pfam" id="PF01288">
    <property type="entry name" value="HPPK"/>
    <property type="match status" value="1"/>
</dbReference>
<evidence type="ECO:0000256" key="3">
    <source>
        <dbReference type="ARBA" id="ARBA00013253"/>
    </source>
</evidence>
<evidence type="ECO:0000313" key="10">
    <source>
        <dbReference type="EMBL" id="TGG92268.1"/>
    </source>
</evidence>
<dbReference type="GO" id="GO:0003848">
    <property type="term" value="F:2-amino-4-hydroxy-6-hydroxymethyldihydropteridine diphosphokinase activity"/>
    <property type="evidence" value="ECO:0007669"/>
    <property type="project" value="UniProtKB-EC"/>
</dbReference>
<evidence type="ECO:0000256" key="2">
    <source>
        <dbReference type="ARBA" id="ARBA00005051"/>
    </source>
</evidence>
<dbReference type="PANTHER" id="PTHR43071">
    <property type="entry name" value="2-AMINO-4-HYDROXY-6-HYDROXYMETHYLDIHYDROPTERIDINE PYROPHOSPHOKINASE"/>
    <property type="match status" value="1"/>
</dbReference>